<evidence type="ECO:0000313" key="3">
    <source>
        <dbReference type="Proteomes" id="UP000518752"/>
    </source>
</evidence>
<dbReference type="Proteomes" id="UP000518752">
    <property type="component" value="Unassembled WGS sequence"/>
</dbReference>
<accession>A0A8H5M3H9</accession>
<feature type="region of interest" description="Disordered" evidence="1">
    <location>
        <begin position="223"/>
        <end position="246"/>
    </location>
</feature>
<feature type="region of interest" description="Disordered" evidence="1">
    <location>
        <begin position="105"/>
        <end position="128"/>
    </location>
</feature>
<dbReference type="EMBL" id="JAACJN010000067">
    <property type="protein sequence ID" value="KAF5379925.1"/>
    <property type="molecule type" value="Genomic_DNA"/>
</dbReference>
<comment type="caution">
    <text evidence="2">The sequence shown here is derived from an EMBL/GenBank/DDBJ whole genome shotgun (WGS) entry which is preliminary data.</text>
</comment>
<keyword evidence="3" id="KW-1185">Reference proteome</keyword>
<dbReference type="AlphaFoldDB" id="A0A8H5M3H9"/>
<sequence length="246" mass="27061">MLLPWISSLSKLQRTLTFIVVSPHDSTTSVLPGALELSLVDAVVSSTGEQTGLGLSDVSTTAWKLSYESYVGTKTLRLAITMPRQKKSENSNLSFRRTDISNLYASSKRKTQKKEQLLEGPRDVHDSDSEILSSASAHLSDTTDPRFTVAPLQLSTTSIASRAPSSSYHDNNLALPNLVPQPISKSLSHLLHDPYDPPSNINFPEFLSIDVYRAMKKQLLETGKLPRLDSLPPPVPFEPQPHTGRT</sequence>
<feature type="compositionally biased region" description="Basic and acidic residues" evidence="1">
    <location>
        <begin position="113"/>
        <end position="128"/>
    </location>
</feature>
<name>A0A8H5M3H9_9AGAR</name>
<protein>
    <submittedName>
        <fullName evidence="2">Uncharacterized protein</fullName>
    </submittedName>
</protein>
<organism evidence="2 3">
    <name type="scientific">Collybiopsis confluens</name>
    <dbReference type="NCBI Taxonomy" id="2823264"/>
    <lineage>
        <taxon>Eukaryota</taxon>
        <taxon>Fungi</taxon>
        <taxon>Dikarya</taxon>
        <taxon>Basidiomycota</taxon>
        <taxon>Agaricomycotina</taxon>
        <taxon>Agaricomycetes</taxon>
        <taxon>Agaricomycetidae</taxon>
        <taxon>Agaricales</taxon>
        <taxon>Marasmiineae</taxon>
        <taxon>Omphalotaceae</taxon>
        <taxon>Collybiopsis</taxon>
    </lineage>
</organism>
<reference evidence="2 3" key="1">
    <citation type="journal article" date="2020" name="ISME J.">
        <title>Uncovering the hidden diversity of litter-decomposition mechanisms in mushroom-forming fungi.</title>
        <authorList>
            <person name="Floudas D."/>
            <person name="Bentzer J."/>
            <person name="Ahren D."/>
            <person name="Johansson T."/>
            <person name="Persson P."/>
            <person name="Tunlid A."/>
        </authorList>
    </citation>
    <scope>NUCLEOTIDE SEQUENCE [LARGE SCALE GENOMIC DNA]</scope>
    <source>
        <strain evidence="2 3">CBS 406.79</strain>
    </source>
</reference>
<proteinExistence type="predicted"/>
<gene>
    <name evidence="2" type="ORF">D9757_007210</name>
</gene>
<evidence type="ECO:0000313" key="2">
    <source>
        <dbReference type="EMBL" id="KAF5379925.1"/>
    </source>
</evidence>
<evidence type="ECO:0000256" key="1">
    <source>
        <dbReference type="SAM" id="MobiDB-lite"/>
    </source>
</evidence>